<organism evidence="1 2">
    <name type="scientific">Portunus trituberculatus</name>
    <name type="common">Swimming crab</name>
    <name type="synonym">Neptunus trituberculatus</name>
    <dbReference type="NCBI Taxonomy" id="210409"/>
    <lineage>
        <taxon>Eukaryota</taxon>
        <taxon>Metazoa</taxon>
        <taxon>Ecdysozoa</taxon>
        <taxon>Arthropoda</taxon>
        <taxon>Crustacea</taxon>
        <taxon>Multicrustacea</taxon>
        <taxon>Malacostraca</taxon>
        <taxon>Eumalacostraca</taxon>
        <taxon>Eucarida</taxon>
        <taxon>Decapoda</taxon>
        <taxon>Pleocyemata</taxon>
        <taxon>Brachyura</taxon>
        <taxon>Eubrachyura</taxon>
        <taxon>Portunoidea</taxon>
        <taxon>Portunidae</taxon>
        <taxon>Portuninae</taxon>
        <taxon>Portunus</taxon>
    </lineage>
</organism>
<proteinExistence type="predicted"/>
<protein>
    <submittedName>
        <fullName evidence="1">Uncharacterized protein</fullName>
    </submittedName>
</protein>
<gene>
    <name evidence="1" type="ORF">E2C01_077236</name>
</gene>
<keyword evidence="2" id="KW-1185">Reference proteome</keyword>
<sequence length="119" mass="13382">MQLRRLQLLPLQQPGVRGARVRGWRGAFGEAPWRGTGKEGHEEAQIQVEPIKAPRLSRLDIALLSGSSDPHHLSAPPVHPLWAKLVQDQQCAVLEVDRQIGRRGGARLRRNQVRTVLRK</sequence>
<comment type="caution">
    <text evidence="1">The sequence shown here is derived from an EMBL/GenBank/DDBJ whole genome shotgun (WGS) entry which is preliminary data.</text>
</comment>
<dbReference type="Proteomes" id="UP000324222">
    <property type="component" value="Unassembled WGS sequence"/>
</dbReference>
<evidence type="ECO:0000313" key="2">
    <source>
        <dbReference type="Proteomes" id="UP000324222"/>
    </source>
</evidence>
<dbReference type="EMBL" id="VSRR010060129">
    <property type="protein sequence ID" value="MPC82563.1"/>
    <property type="molecule type" value="Genomic_DNA"/>
</dbReference>
<accession>A0A5B7IJT7</accession>
<dbReference type="AlphaFoldDB" id="A0A5B7IJT7"/>
<reference evidence="1 2" key="1">
    <citation type="submission" date="2019-05" db="EMBL/GenBank/DDBJ databases">
        <title>Another draft genome of Portunus trituberculatus and its Hox gene families provides insights of decapod evolution.</title>
        <authorList>
            <person name="Jeong J.-H."/>
            <person name="Song I."/>
            <person name="Kim S."/>
            <person name="Choi T."/>
            <person name="Kim D."/>
            <person name="Ryu S."/>
            <person name="Kim W."/>
        </authorList>
    </citation>
    <scope>NUCLEOTIDE SEQUENCE [LARGE SCALE GENOMIC DNA]</scope>
    <source>
        <tissue evidence="1">Muscle</tissue>
    </source>
</reference>
<name>A0A5B7IJT7_PORTR</name>
<evidence type="ECO:0000313" key="1">
    <source>
        <dbReference type="EMBL" id="MPC82563.1"/>
    </source>
</evidence>